<name>A0A8J5FY01_ZINOF</name>
<dbReference type="GO" id="GO:0004252">
    <property type="term" value="F:serine-type endopeptidase activity"/>
    <property type="evidence" value="ECO:0007669"/>
    <property type="project" value="InterPro"/>
</dbReference>
<dbReference type="EMBL" id="JACMSC010000012">
    <property type="protein sequence ID" value="KAG6496296.1"/>
    <property type="molecule type" value="Genomic_DNA"/>
</dbReference>
<dbReference type="GO" id="GO:0006508">
    <property type="term" value="P:proteolysis"/>
    <property type="evidence" value="ECO:0007669"/>
    <property type="project" value="InterPro"/>
</dbReference>
<dbReference type="SUPFAM" id="SSF52743">
    <property type="entry name" value="Subtilisin-like"/>
    <property type="match status" value="1"/>
</dbReference>
<evidence type="ECO:0000313" key="4">
    <source>
        <dbReference type="Proteomes" id="UP000734854"/>
    </source>
</evidence>
<gene>
    <name evidence="3" type="ORF">ZIOFF_044157</name>
</gene>
<dbReference type="AlphaFoldDB" id="A0A8J5FY01"/>
<evidence type="ECO:0000256" key="1">
    <source>
        <dbReference type="ARBA" id="ARBA00011073"/>
    </source>
</evidence>
<evidence type="ECO:0000313" key="3">
    <source>
        <dbReference type="EMBL" id="KAG6496296.1"/>
    </source>
</evidence>
<proteinExistence type="inferred from homology"/>
<organism evidence="3 4">
    <name type="scientific">Zingiber officinale</name>
    <name type="common">Ginger</name>
    <name type="synonym">Amomum zingiber</name>
    <dbReference type="NCBI Taxonomy" id="94328"/>
    <lineage>
        <taxon>Eukaryota</taxon>
        <taxon>Viridiplantae</taxon>
        <taxon>Streptophyta</taxon>
        <taxon>Embryophyta</taxon>
        <taxon>Tracheophyta</taxon>
        <taxon>Spermatophyta</taxon>
        <taxon>Magnoliopsida</taxon>
        <taxon>Liliopsida</taxon>
        <taxon>Zingiberales</taxon>
        <taxon>Zingiberaceae</taxon>
        <taxon>Zingiber</taxon>
    </lineage>
</organism>
<comment type="similarity">
    <text evidence="1">Belongs to the peptidase S8 family.</text>
</comment>
<dbReference type="PANTHER" id="PTHR10795">
    <property type="entry name" value="PROPROTEIN CONVERTASE SUBTILISIN/KEXIN"/>
    <property type="match status" value="1"/>
</dbReference>
<dbReference type="Proteomes" id="UP000734854">
    <property type="component" value="Unassembled WGS sequence"/>
</dbReference>
<evidence type="ECO:0000256" key="2">
    <source>
        <dbReference type="ARBA" id="ARBA00022729"/>
    </source>
</evidence>
<comment type="caution">
    <text evidence="3">The sequence shown here is derived from an EMBL/GenBank/DDBJ whole genome shotgun (WGS) entry which is preliminary data.</text>
</comment>
<dbReference type="Gene3D" id="3.50.30.30">
    <property type="match status" value="1"/>
</dbReference>
<keyword evidence="4" id="KW-1185">Reference proteome</keyword>
<sequence length="135" mass="14588">MNQQEDSVDIHVLPTTMIGYKESTILKAYISSVRRSAAKLLYGGTRIRPSRASTVALFSSRGPSLTNPFVIKLDLIALGVNIIAAHQLHGPVREVYGVPARGRIAGLVRVVHPTWTLAAVRSAMMTTADVTDHLG</sequence>
<dbReference type="InterPro" id="IPR036852">
    <property type="entry name" value="Peptidase_S8/S53_dom_sf"/>
</dbReference>
<dbReference type="InterPro" id="IPR045051">
    <property type="entry name" value="SBT"/>
</dbReference>
<accession>A0A8J5FY01</accession>
<dbReference type="Gene3D" id="3.40.50.200">
    <property type="entry name" value="Peptidase S8/S53 domain"/>
    <property type="match status" value="1"/>
</dbReference>
<protein>
    <submittedName>
        <fullName evidence="3">Uncharacterized protein</fullName>
    </submittedName>
</protein>
<reference evidence="3 4" key="1">
    <citation type="submission" date="2020-08" db="EMBL/GenBank/DDBJ databases">
        <title>Plant Genome Project.</title>
        <authorList>
            <person name="Zhang R.-G."/>
        </authorList>
    </citation>
    <scope>NUCLEOTIDE SEQUENCE [LARGE SCALE GENOMIC DNA]</scope>
    <source>
        <tissue evidence="3">Rhizome</tissue>
    </source>
</reference>
<keyword evidence="2" id="KW-0732">Signal</keyword>